<feature type="compositionally biased region" description="Low complexity" evidence="1">
    <location>
        <begin position="1"/>
        <end position="16"/>
    </location>
</feature>
<evidence type="ECO:0000256" key="1">
    <source>
        <dbReference type="SAM" id="MobiDB-lite"/>
    </source>
</evidence>
<organism evidence="2 3">
    <name type="scientific">Rhynchosporium secalis</name>
    <name type="common">Barley scald fungus</name>
    <dbReference type="NCBI Taxonomy" id="38038"/>
    <lineage>
        <taxon>Eukaryota</taxon>
        <taxon>Fungi</taxon>
        <taxon>Dikarya</taxon>
        <taxon>Ascomycota</taxon>
        <taxon>Pezizomycotina</taxon>
        <taxon>Leotiomycetes</taxon>
        <taxon>Helotiales</taxon>
        <taxon>Ploettnerulaceae</taxon>
        <taxon>Rhynchosporium</taxon>
    </lineage>
</organism>
<name>A0A1E1M6H9_RHYSE</name>
<feature type="region of interest" description="Disordered" evidence="1">
    <location>
        <begin position="310"/>
        <end position="364"/>
    </location>
</feature>
<protein>
    <submittedName>
        <fullName evidence="2">Uncharacterized protein</fullName>
    </submittedName>
</protein>
<keyword evidence="3" id="KW-1185">Reference proteome</keyword>
<feature type="region of interest" description="Disordered" evidence="1">
    <location>
        <begin position="1"/>
        <end position="79"/>
    </location>
</feature>
<feature type="region of interest" description="Disordered" evidence="1">
    <location>
        <begin position="397"/>
        <end position="423"/>
    </location>
</feature>
<dbReference type="InterPro" id="IPR022190">
    <property type="entry name" value="DUF3716"/>
</dbReference>
<gene>
    <name evidence="2" type="ORF">RSE6_04909</name>
</gene>
<proteinExistence type="predicted"/>
<feature type="compositionally biased region" description="Polar residues" evidence="1">
    <location>
        <begin position="34"/>
        <end position="45"/>
    </location>
</feature>
<dbReference type="Pfam" id="PF12511">
    <property type="entry name" value="DUF3716"/>
    <property type="match status" value="1"/>
</dbReference>
<evidence type="ECO:0000313" key="3">
    <source>
        <dbReference type="Proteomes" id="UP000177625"/>
    </source>
</evidence>
<evidence type="ECO:0000313" key="2">
    <source>
        <dbReference type="EMBL" id="CZT44702.1"/>
    </source>
</evidence>
<feature type="region of interest" description="Disordered" evidence="1">
    <location>
        <begin position="455"/>
        <end position="474"/>
    </location>
</feature>
<feature type="compositionally biased region" description="Low complexity" evidence="1">
    <location>
        <begin position="402"/>
        <end position="411"/>
    </location>
</feature>
<dbReference type="EMBL" id="FJVC01000185">
    <property type="protein sequence ID" value="CZT44702.1"/>
    <property type="molecule type" value="Genomic_DNA"/>
</dbReference>
<dbReference type="Proteomes" id="UP000177625">
    <property type="component" value="Unassembled WGS sequence"/>
</dbReference>
<feature type="region of interest" description="Disordered" evidence="1">
    <location>
        <begin position="275"/>
        <end position="294"/>
    </location>
</feature>
<sequence>MQRQSNSDSNSNPSKSEQPPPPVELEEPVIIPITNNSDPRNSSVAYNYMSRIESPDDAIHQQQSLSPGPTRLSLEKSASPAQDHLSLFIPAQPSEQYMYVDTGATSEQTPVQDLVKSESEDSGMPYLEIGNLQPGSLETFFSTHEDQRYPACSVPTAPRLPDRHAISEKNSSKEPLCSIIECLASPASKYLIVYCNFQPETVTVQSFQWRFDSKFASASECWTKNRTDHVATAAPSVGVIPQNTEISAPKIQVSAVLESTVPVAAIPAPQTLEISARPMPPRLEKNSKKSSSLPKVVTAYVQPLSQDTSLSKYISPKTPGPSSSSSYLSAKENGSSRKVGSPLVPSVAQTHSDPTKTPVPVRSRTPVLQSRPILQTVAHTDQLVPRSLADTIDNAGRKAPITPMMTTPSTSRDGGIENPPETTATEISNFTVHKLSIRGAANRIFAAARVASNHQPVHPTTMKTPSIEGAPTGPRAMTRIQRVPKTIWNPNMIIIPPRDKSSSEAYESLTSLPPNATEVAIRIFPLPTLRPLRLNPKRTRGIPGNLEASLGQLRGQIPFNGCRQCTRDKKRMPFEKFIVVAGEFSGACCNCRFFDEGRDCSLRVASVTRDTPEND</sequence>
<dbReference type="AlphaFoldDB" id="A0A1E1M6H9"/>
<accession>A0A1E1M6H9</accession>
<reference evidence="3" key="1">
    <citation type="submission" date="2016-03" db="EMBL/GenBank/DDBJ databases">
        <authorList>
            <person name="Guldener U."/>
        </authorList>
    </citation>
    <scope>NUCLEOTIDE SEQUENCE [LARGE SCALE GENOMIC DNA]</scope>
</reference>
<feature type="compositionally biased region" description="Low complexity" evidence="1">
    <location>
        <begin position="315"/>
        <end position="329"/>
    </location>
</feature>